<gene>
    <name evidence="1" type="primary">BQ5605_C025g10003</name>
    <name evidence="1" type="ORF">BQ5605_C025G10003</name>
</gene>
<reference evidence="1 2" key="1">
    <citation type="submission" date="2016-11" db="EMBL/GenBank/DDBJ databases">
        <authorList>
            <person name="Jaros S."/>
            <person name="Januszkiewicz K."/>
            <person name="Wedrychowicz H."/>
        </authorList>
    </citation>
    <scope>NUCLEOTIDE SEQUENCE [LARGE SCALE GENOMIC DNA]</scope>
</reference>
<accession>A0A2X0MQF3</accession>
<sequence>MFRIVPAEHRFGMTSYAIADSLRTKRRQTGYCRLPSLTYSNCRWSSSDFDARARATTSSIHLRQKAWKAPTSEDPTPPFLTCCDLSASADSGSDAHGMFVPIHCRVGAVMEELADHTPSPIADTVLDVGQHVLRQPTRMFAPGLAVTDTTAHLVVVDHEACRIATISDCWDEGFGELGVVVSVLLGLDIYSAGLSPLIRYDCPVGTGFTPISFIPKYLREVVDDAPLIGRTVDFIDEEPAKLIDSADASGGSIFSRSTGVRQLTRLSLMVPSSASAPRPSFVLKIQHNTPNCVESDARVLRMIEQRPLHTARLETAKSFGLHCSQMRDTSLPEE</sequence>
<protein>
    <submittedName>
        <fullName evidence="1">BQ5605_C025g10003 protein</fullName>
    </submittedName>
</protein>
<dbReference type="Proteomes" id="UP000249464">
    <property type="component" value="Unassembled WGS sequence"/>
</dbReference>
<proteinExistence type="predicted"/>
<name>A0A2X0MQF3_9BASI</name>
<keyword evidence="2" id="KW-1185">Reference proteome</keyword>
<dbReference type="AlphaFoldDB" id="A0A2X0MQF3"/>
<organism evidence="1 2">
    <name type="scientific">Microbotryum silenes-dioicae</name>
    <dbReference type="NCBI Taxonomy" id="796604"/>
    <lineage>
        <taxon>Eukaryota</taxon>
        <taxon>Fungi</taxon>
        <taxon>Dikarya</taxon>
        <taxon>Basidiomycota</taxon>
        <taxon>Pucciniomycotina</taxon>
        <taxon>Microbotryomycetes</taxon>
        <taxon>Microbotryales</taxon>
        <taxon>Microbotryaceae</taxon>
        <taxon>Microbotryum</taxon>
    </lineage>
</organism>
<dbReference type="EMBL" id="FQNC01000087">
    <property type="protein sequence ID" value="SGZ26938.1"/>
    <property type="molecule type" value="Genomic_DNA"/>
</dbReference>
<evidence type="ECO:0000313" key="2">
    <source>
        <dbReference type="Proteomes" id="UP000249464"/>
    </source>
</evidence>
<evidence type="ECO:0000313" key="1">
    <source>
        <dbReference type="EMBL" id="SGZ26938.1"/>
    </source>
</evidence>